<dbReference type="GO" id="GO:0035348">
    <property type="term" value="P:acetyl-CoA transmembrane transport"/>
    <property type="evidence" value="ECO:0007669"/>
    <property type="project" value="InterPro"/>
</dbReference>
<evidence type="ECO:0000313" key="7">
    <source>
        <dbReference type="Proteomes" id="UP000597762"/>
    </source>
</evidence>
<sequence length="573" mass="63982">MANVADGVMSVLSSTQIQKNLHEDKFFVSCSAIFLSNFSSADDLRDRSQKKHHHHGNRWPQHTVETTDLDTNCSMPHLPLTDYVDRPSITHRVSNWRDDTGNILLLLFLYVLQGIPLGLAGSIPMLLQSRQISYREQAMFSFVYWPFSLKLLWAPIVDSMYLPSMGRRKSWMVPSQYLIGGFMILLSYYVSELLGDKGSSPNVLFFTVIFFILNFLAATQDIAVDGWALTMLCKHNVGWASTCNSIGQTAGYFLGNVLFLALESADFCNKYLRSTPESEGIVTLAGFLFFWGIVFFVTTTLVFFLKPEKPEKEHLELGIIDTYKVLIKVIKLPAVLSLAVIFLTSKVGFAASDSLTGLKLVEAGVPKERLALFAIPLIPIQIILPLIISRYTNGPKPMNIYLNAMPCRLLMAIPYAGLVYMASRVAVEPGVYPFYFYVGAILLYALHQVTVFCMFVAVMAFDAKVSDPAIGGSYMTLLNTLNNLGGNWPATVSLWIVDSLTFKSCTTGEGSCANSAEVEMCTNGGGSCFSIVDGYYVEVVVCTLFGFIWYFWKRNTIRRLQNAKADSWKVPQY</sequence>
<feature type="transmembrane region" description="Helical" evidence="5">
    <location>
        <begin position="177"/>
        <end position="195"/>
    </location>
</feature>
<evidence type="ECO:0000256" key="1">
    <source>
        <dbReference type="ARBA" id="ARBA00004141"/>
    </source>
</evidence>
<dbReference type="GO" id="GO:0016746">
    <property type="term" value="F:acyltransferase activity"/>
    <property type="evidence" value="ECO:0007669"/>
    <property type="project" value="UniProtKB-KW"/>
</dbReference>
<dbReference type="EC" id="2.3.1.-" evidence="6"/>
<dbReference type="OrthoDB" id="6415790at2759"/>
<dbReference type="SUPFAM" id="SSF103473">
    <property type="entry name" value="MFS general substrate transporter"/>
    <property type="match status" value="1"/>
</dbReference>
<keyword evidence="2 5" id="KW-0812">Transmembrane</keyword>
<proteinExistence type="predicted"/>
<dbReference type="InterPro" id="IPR036259">
    <property type="entry name" value="MFS_trans_sf"/>
</dbReference>
<comment type="subcellular location">
    <subcellularLocation>
        <location evidence="1">Membrane</location>
        <topology evidence="1">Multi-pass membrane protein</topology>
    </subcellularLocation>
</comment>
<comment type="caution">
    <text evidence="6">The sequence shown here is derived from an EMBL/GenBank/DDBJ whole genome shotgun (WGS) entry which is preliminary data.</text>
</comment>
<keyword evidence="6" id="KW-0012">Acyltransferase</keyword>
<dbReference type="Proteomes" id="UP000597762">
    <property type="component" value="Unassembled WGS sequence"/>
</dbReference>
<evidence type="ECO:0000256" key="3">
    <source>
        <dbReference type="ARBA" id="ARBA00022989"/>
    </source>
</evidence>
<dbReference type="InterPro" id="IPR004752">
    <property type="entry name" value="AmpG_permease/AT-1"/>
</dbReference>
<keyword evidence="4 5" id="KW-0472">Membrane</keyword>
<dbReference type="PANTHER" id="PTHR12778:SF9">
    <property type="entry name" value="ACETYL-COENZYME A TRANSPORTER 1"/>
    <property type="match status" value="1"/>
</dbReference>
<feature type="transmembrane region" description="Helical" evidence="5">
    <location>
        <begin position="103"/>
        <end position="127"/>
    </location>
</feature>
<evidence type="ECO:0000256" key="2">
    <source>
        <dbReference type="ARBA" id="ARBA00022692"/>
    </source>
</evidence>
<dbReference type="EMBL" id="CAHIKZ030005174">
    <property type="protein sequence ID" value="CAE1320449.1"/>
    <property type="molecule type" value="Genomic_DNA"/>
</dbReference>
<feature type="transmembrane region" description="Helical" evidence="5">
    <location>
        <begin position="239"/>
        <end position="261"/>
    </location>
</feature>
<reference evidence="6" key="1">
    <citation type="submission" date="2021-01" db="EMBL/GenBank/DDBJ databases">
        <authorList>
            <person name="Li R."/>
            <person name="Bekaert M."/>
        </authorList>
    </citation>
    <scope>NUCLEOTIDE SEQUENCE</scope>
    <source>
        <strain evidence="6">Farmed</strain>
    </source>
</reference>
<dbReference type="InterPro" id="IPR024371">
    <property type="entry name" value="AcetylCoA_trans_1-like"/>
</dbReference>
<evidence type="ECO:0000256" key="4">
    <source>
        <dbReference type="ARBA" id="ARBA00023136"/>
    </source>
</evidence>
<keyword evidence="6" id="KW-0808">Transferase</keyword>
<feature type="transmembrane region" description="Helical" evidence="5">
    <location>
        <begin position="281"/>
        <end position="305"/>
    </location>
</feature>
<dbReference type="GO" id="GO:0008521">
    <property type="term" value="F:acetyl-CoA transmembrane transporter activity"/>
    <property type="evidence" value="ECO:0007669"/>
    <property type="project" value="InterPro"/>
</dbReference>
<feature type="transmembrane region" description="Helical" evidence="5">
    <location>
        <begin position="535"/>
        <end position="552"/>
    </location>
</feature>
<dbReference type="FunFam" id="1.20.1250.20:FF:000814">
    <property type="entry name" value="Uncharacterized protein"/>
    <property type="match status" value="1"/>
</dbReference>
<accession>A0A812EDQ1</accession>
<feature type="transmembrane region" description="Helical" evidence="5">
    <location>
        <begin position="202"/>
        <end position="219"/>
    </location>
</feature>
<feature type="transmembrane region" description="Helical" evidence="5">
    <location>
        <begin position="370"/>
        <end position="388"/>
    </location>
</feature>
<gene>
    <name evidence="6" type="ORF">SPHA_70724</name>
</gene>
<dbReference type="PANTHER" id="PTHR12778">
    <property type="entry name" value="SOLUTE CARRIER FAMILY 33 ACETYL-COA TRANSPORTER -RELATED"/>
    <property type="match status" value="1"/>
</dbReference>
<feature type="transmembrane region" description="Helical" evidence="5">
    <location>
        <begin position="434"/>
        <end position="461"/>
    </location>
</feature>
<organism evidence="6 7">
    <name type="scientific">Acanthosepion pharaonis</name>
    <name type="common">Pharaoh cuttlefish</name>
    <name type="synonym">Sepia pharaonis</name>
    <dbReference type="NCBI Taxonomy" id="158019"/>
    <lineage>
        <taxon>Eukaryota</taxon>
        <taxon>Metazoa</taxon>
        <taxon>Spiralia</taxon>
        <taxon>Lophotrochozoa</taxon>
        <taxon>Mollusca</taxon>
        <taxon>Cephalopoda</taxon>
        <taxon>Coleoidea</taxon>
        <taxon>Decapodiformes</taxon>
        <taxon>Sepiida</taxon>
        <taxon>Sepiina</taxon>
        <taxon>Sepiidae</taxon>
        <taxon>Acanthosepion</taxon>
    </lineage>
</organism>
<keyword evidence="7" id="KW-1185">Reference proteome</keyword>
<keyword evidence="3 5" id="KW-1133">Transmembrane helix</keyword>
<feature type="transmembrane region" description="Helical" evidence="5">
    <location>
        <begin position="400"/>
        <end position="422"/>
    </location>
</feature>
<name>A0A812EDQ1_ACAPH</name>
<feature type="transmembrane region" description="Helical" evidence="5">
    <location>
        <begin position="139"/>
        <end position="157"/>
    </location>
</feature>
<evidence type="ECO:0000256" key="5">
    <source>
        <dbReference type="SAM" id="Phobius"/>
    </source>
</evidence>
<evidence type="ECO:0000313" key="6">
    <source>
        <dbReference type="EMBL" id="CAE1320449.1"/>
    </source>
</evidence>
<dbReference type="Pfam" id="PF13000">
    <property type="entry name" value="Acatn"/>
    <property type="match status" value="3"/>
</dbReference>
<protein>
    <submittedName>
        <fullName evidence="6">SLC33A1</fullName>
        <ecNumber evidence="6">2.3.1.-</ecNumber>
    </submittedName>
</protein>
<dbReference type="GO" id="GO:0016020">
    <property type="term" value="C:membrane"/>
    <property type="evidence" value="ECO:0007669"/>
    <property type="project" value="UniProtKB-SubCell"/>
</dbReference>
<dbReference type="AlphaFoldDB" id="A0A812EDQ1"/>